<evidence type="ECO:0000256" key="1">
    <source>
        <dbReference type="ARBA" id="ARBA00004323"/>
    </source>
</evidence>
<dbReference type="EMBL" id="DS985243">
    <property type="protein sequence ID" value="EDV26763.1"/>
    <property type="molecule type" value="Genomic_DNA"/>
</dbReference>
<evidence type="ECO:0000256" key="5">
    <source>
        <dbReference type="ARBA" id="ARBA00022692"/>
    </source>
</evidence>
<dbReference type="PhylomeDB" id="B3RQU0"/>
<keyword evidence="5" id="KW-0812">Transmembrane</keyword>
<dbReference type="PANTHER" id="PTHR11214:SF365">
    <property type="entry name" value="HEXOSYLTRANSFERASE"/>
    <property type="match status" value="1"/>
</dbReference>
<dbReference type="KEGG" id="tad:TRIADDRAFT_5002"/>
<dbReference type="OrthoDB" id="5957813at2759"/>
<evidence type="ECO:0000256" key="8">
    <source>
        <dbReference type="ARBA" id="ARBA00023034"/>
    </source>
</evidence>
<keyword evidence="8 10" id="KW-0333">Golgi apparatus</keyword>
<organism evidence="11 12">
    <name type="scientific">Trichoplax adhaerens</name>
    <name type="common">Trichoplax reptans</name>
    <dbReference type="NCBI Taxonomy" id="10228"/>
    <lineage>
        <taxon>Eukaryota</taxon>
        <taxon>Metazoa</taxon>
        <taxon>Placozoa</taxon>
        <taxon>Uniplacotomia</taxon>
        <taxon>Trichoplacea</taxon>
        <taxon>Trichoplacidae</taxon>
        <taxon>Trichoplax</taxon>
    </lineage>
</organism>
<keyword evidence="7" id="KW-1133">Transmembrane helix</keyword>
<protein>
    <recommendedName>
        <fullName evidence="10">Hexosyltransferase</fullName>
        <ecNumber evidence="10">2.4.1.-</ecNumber>
    </recommendedName>
</protein>
<dbReference type="eggNOG" id="KOG2287">
    <property type="taxonomic scope" value="Eukaryota"/>
</dbReference>
<dbReference type="OMA" id="ENATINM"/>
<dbReference type="PANTHER" id="PTHR11214">
    <property type="entry name" value="BETA-1,3-N-ACETYLGLUCOSAMINYLTRANSFERASE"/>
    <property type="match status" value="1"/>
</dbReference>
<sequence>CDDNVYLTMVINSHPYNSKRRQYIRRTWGNTTEISMTSKTKHRIRVVFIIGKSGQTSLDQSVEKESRVFGDLVLADFKDSIQNLTDKTLLGMLWQRKFCPKAKFFYKGDDDVFVNTYRLIQYADSLDSQHKKKYLVGRVHTSNRIPCRVKKHKYYVSYKDYPRRRFPPYCSGFAYMMTNDCVDLLAKQVKKVKLLKSIDDVYVGLLAEAAGIHPHANN</sequence>
<dbReference type="CTD" id="6751972"/>
<evidence type="ECO:0000256" key="3">
    <source>
        <dbReference type="ARBA" id="ARBA00022676"/>
    </source>
</evidence>
<comment type="similarity">
    <text evidence="2 10">Belongs to the glycosyltransferase 31 family.</text>
</comment>
<evidence type="ECO:0000256" key="10">
    <source>
        <dbReference type="RuleBase" id="RU363063"/>
    </source>
</evidence>
<dbReference type="InParanoid" id="B3RQU0"/>
<dbReference type="GO" id="GO:0006493">
    <property type="term" value="P:protein O-linked glycosylation"/>
    <property type="evidence" value="ECO:0000318"/>
    <property type="project" value="GO_Central"/>
</dbReference>
<dbReference type="RefSeq" id="XP_002110759.1">
    <property type="nucleotide sequence ID" value="XM_002110723.1"/>
</dbReference>
<gene>
    <name evidence="11" type="ORF">TRIADDRAFT_5002</name>
</gene>
<evidence type="ECO:0000256" key="9">
    <source>
        <dbReference type="ARBA" id="ARBA00023136"/>
    </source>
</evidence>
<evidence type="ECO:0000256" key="7">
    <source>
        <dbReference type="ARBA" id="ARBA00022989"/>
    </source>
</evidence>
<accession>B3RQU0</accession>
<reference evidence="11 12" key="1">
    <citation type="journal article" date="2008" name="Nature">
        <title>The Trichoplax genome and the nature of placozoans.</title>
        <authorList>
            <person name="Srivastava M."/>
            <person name="Begovic E."/>
            <person name="Chapman J."/>
            <person name="Putnam N.H."/>
            <person name="Hellsten U."/>
            <person name="Kawashima T."/>
            <person name="Kuo A."/>
            <person name="Mitros T."/>
            <person name="Salamov A."/>
            <person name="Carpenter M.L."/>
            <person name="Signorovitch A.Y."/>
            <person name="Moreno M.A."/>
            <person name="Kamm K."/>
            <person name="Grimwood J."/>
            <person name="Schmutz J."/>
            <person name="Shapiro H."/>
            <person name="Grigoriev I.V."/>
            <person name="Buss L.W."/>
            <person name="Schierwater B."/>
            <person name="Dellaporta S.L."/>
            <person name="Rokhsar D.S."/>
        </authorList>
    </citation>
    <scope>NUCLEOTIDE SEQUENCE [LARGE SCALE GENOMIC DNA]</scope>
    <source>
        <strain evidence="11 12">Grell-BS-1999</strain>
    </source>
</reference>
<dbReference type="GO" id="GO:0000139">
    <property type="term" value="C:Golgi membrane"/>
    <property type="evidence" value="ECO:0000318"/>
    <property type="project" value="GO_Central"/>
</dbReference>
<evidence type="ECO:0000256" key="2">
    <source>
        <dbReference type="ARBA" id="ARBA00008661"/>
    </source>
</evidence>
<dbReference type="Pfam" id="PF01762">
    <property type="entry name" value="Galactosyl_T"/>
    <property type="match status" value="1"/>
</dbReference>
<evidence type="ECO:0000256" key="4">
    <source>
        <dbReference type="ARBA" id="ARBA00022679"/>
    </source>
</evidence>
<dbReference type="GeneID" id="6751972"/>
<dbReference type="GO" id="GO:0016757">
    <property type="term" value="F:glycosyltransferase activity"/>
    <property type="evidence" value="ECO:0000318"/>
    <property type="project" value="GO_Central"/>
</dbReference>
<name>B3RQU0_TRIAD</name>
<dbReference type="GO" id="GO:0016758">
    <property type="term" value="F:hexosyltransferase activity"/>
    <property type="evidence" value="ECO:0007669"/>
    <property type="project" value="InterPro"/>
</dbReference>
<dbReference type="FunFam" id="3.90.550.50:FF:000046">
    <property type="entry name" value="Hexosyltransferase"/>
    <property type="match status" value="1"/>
</dbReference>
<dbReference type="Proteomes" id="UP000009022">
    <property type="component" value="Unassembled WGS sequence"/>
</dbReference>
<evidence type="ECO:0000313" key="11">
    <source>
        <dbReference type="EMBL" id="EDV26763.1"/>
    </source>
</evidence>
<dbReference type="Gene3D" id="3.90.550.50">
    <property type="match status" value="1"/>
</dbReference>
<keyword evidence="9" id="KW-0472">Membrane</keyword>
<dbReference type="InterPro" id="IPR002659">
    <property type="entry name" value="Glyco_trans_31"/>
</dbReference>
<comment type="subcellular location">
    <subcellularLocation>
        <location evidence="1 10">Golgi apparatus membrane</location>
        <topology evidence="1 10">Single-pass type II membrane protein</topology>
    </subcellularLocation>
</comment>
<dbReference type="AlphaFoldDB" id="B3RQU0"/>
<feature type="non-terminal residue" evidence="11">
    <location>
        <position position="1"/>
    </location>
</feature>
<keyword evidence="6" id="KW-0735">Signal-anchor</keyword>
<dbReference type="HOGENOM" id="CLU_036849_6_1_1"/>
<dbReference type="STRING" id="10228.B3RQU0"/>
<feature type="non-terminal residue" evidence="11">
    <location>
        <position position="218"/>
    </location>
</feature>
<evidence type="ECO:0000313" key="12">
    <source>
        <dbReference type="Proteomes" id="UP000009022"/>
    </source>
</evidence>
<keyword evidence="12" id="KW-1185">Reference proteome</keyword>
<dbReference type="EC" id="2.4.1.-" evidence="10"/>
<proteinExistence type="inferred from homology"/>
<keyword evidence="4" id="KW-0808">Transferase</keyword>
<keyword evidence="3 10" id="KW-0328">Glycosyltransferase</keyword>
<evidence type="ECO:0000256" key="6">
    <source>
        <dbReference type="ARBA" id="ARBA00022968"/>
    </source>
</evidence>